<dbReference type="Proteomes" id="UP001418222">
    <property type="component" value="Unassembled WGS sequence"/>
</dbReference>
<evidence type="ECO:0000256" key="7">
    <source>
        <dbReference type="ARBA" id="ARBA00033659"/>
    </source>
</evidence>
<dbReference type="GO" id="GO:0042732">
    <property type="term" value="P:D-xylose metabolic process"/>
    <property type="evidence" value="ECO:0007669"/>
    <property type="project" value="UniProtKB-KW"/>
</dbReference>
<keyword evidence="8" id="KW-0732">Signal</keyword>
<evidence type="ECO:0000256" key="2">
    <source>
        <dbReference type="ARBA" id="ARBA00011958"/>
    </source>
</evidence>
<dbReference type="PANTHER" id="PTHR48408">
    <property type="match status" value="1"/>
</dbReference>
<dbReference type="EC" id="5.3.1.5" evidence="2"/>
<dbReference type="GO" id="GO:0009045">
    <property type="term" value="F:xylose isomerase activity"/>
    <property type="evidence" value="ECO:0007669"/>
    <property type="project" value="UniProtKB-EC"/>
</dbReference>
<keyword evidence="4" id="KW-0479">Metal-binding</keyword>
<comment type="similarity">
    <text evidence="1">Belongs to the xylose isomerase family.</text>
</comment>
<proteinExistence type="inferred from homology"/>
<dbReference type="InterPro" id="IPR036237">
    <property type="entry name" value="Xyl_isomerase-like_sf"/>
</dbReference>
<keyword evidence="5 9" id="KW-0413">Isomerase</keyword>
<gene>
    <name evidence="9" type="primary">XYLA</name>
    <name evidence="9" type="ORF">KSP39_PZI007362</name>
</gene>
<evidence type="ECO:0000256" key="8">
    <source>
        <dbReference type="SAM" id="SignalP"/>
    </source>
</evidence>
<organism evidence="9 10">
    <name type="scientific">Platanthera zijinensis</name>
    <dbReference type="NCBI Taxonomy" id="2320716"/>
    <lineage>
        <taxon>Eukaryota</taxon>
        <taxon>Viridiplantae</taxon>
        <taxon>Streptophyta</taxon>
        <taxon>Embryophyta</taxon>
        <taxon>Tracheophyta</taxon>
        <taxon>Spermatophyta</taxon>
        <taxon>Magnoliopsida</taxon>
        <taxon>Liliopsida</taxon>
        <taxon>Asparagales</taxon>
        <taxon>Orchidaceae</taxon>
        <taxon>Orchidoideae</taxon>
        <taxon>Orchideae</taxon>
        <taxon>Orchidinae</taxon>
        <taxon>Platanthera</taxon>
    </lineage>
</organism>
<evidence type="ECO:0000256" key="3">
    <source>
        <dbReference type="ARBA" id="ARBA00022629"/>
    </source>
</evidence>
<evidence type="ECO:0000256" key="4">
    <source>
        <dbReference type="ARBA" id="ARBA00022723"/>
    </source>
</evidence>
<keyword evidence="6" id="KW-0119">Carbohydrate metabolism</keyword>
<accession>A0AAP0BNZ6</accession>
<feature type="signal peptide" evidence="8">
    <location>
        <begin position="1"/>
        <end position="21"/>
    </location>
</feature>
<name>A0AAP0BNZ6_9ASPA</name>
<dbReference type="PANTHER" id="PTHR48408:SF1">
    <property type="entry name" value="XYLOSE ISOMERASE"/>
    <property type="match status" value="1"/>
</dbReference>
<comment type="caution">
    <text evidence="9">The sequence shown here is derived from an EMBL/GenBank/DDBJ whole genome shotgun (WGS) entry which is preliminary data.</text>
</comment>
<evidence type="ECO:0000256" key="5">
    <source>
        <dbReference type="ARBA" id="ARBA00023235"/>
    </source>
</evidence>
<feature type="chain" id="PRO_5042983015" description="xylose isomerase" evidence="8">
    <location>
        <begin position="22"/>
        <end position="205"/>
    </location>
</feature>
<keyword evidence="3" id="KW-0859">Xylose metabolism</keyword>
<comment type="catalytic activity">
    <reaction evidence="7">
        <text>alpha-D-xylose = alpha-D-xylulofuranose</text>
        <dbReference type="Rhea" id="RHEA:22816"/>
        <dbReference type="ChEBI" id="CHEBI:28518"/>
        <dbReference type="ChEBI" id="CHEBI:188998"/>
        <dbReference type="EC" id="5.3.1.5"/>
    </reaction>
</comment>
<protein>
    <recommendedName>
        <fullName evidence="2">xylose isomerase</fullName>
        <ecNumber evidence="2">5.3.1.5</ecNumber>
    </recommendedName>
</protein>
<reference evidence="9 10" key="1">
    <citation type="journal article" date="2022" name="Nat. Plants">
        <title>Genomes of leafy and leafless Platanthera orchids illuminate the evolution of mycoheterotrophy.</title>
        <authorList>
            <person name="Li M.H."/>
            <person name="Liu K.W."/>
            <person name="Li Z."/>
            <person name="Lu H.C."/>
            <person name="Ye Q.L."/>
            <person name="Zhang D."/>
            <person name="Wang J.Y."/>
            <person name="Li Y.F."/>
            <person name="Zhong Z.M."/>
            <person name="Liu X."/>
            <person name="Yu X."/>
            <person name="Liu D.K."/>
            <person name="Tu X.D."/>
            <person name="Liu B."/>
            <person name="Hao Y."/>
            <person name="Liao X.Y."/>
            <person name="Jiang Y.T."/>
            <person name="Sun W.H."/>
            <person name="Chen J."/>
            <person name="Chen Y.Q."/>
            <person name="Ai Y."/>
            <person name="Zhai J.W."/>
            <person name="Wu S.S."/>
            <person name="Zhou Z."/>
            <person name="Hsiao Y.Y."/>
            <person name="Wu W.L."/>
            <person name="Chen Y.Y."/>
            <person name="Lin Y.F."/>
            <person name="Hsu J.L."/>
            <person name="Li C.Y."/>
            <person name="Wang Z.W."/>
            <person name="Zhao X."/>
            <person name="Zhong W.Y."/>
            <person name="Ma X.K."/>
            <person name="Ma L."/>
            <person name="Huang J."/>
            <person name="Chen G.Z."/>
            <person name="Huang M.Z."/>
            <person name="Huang L."/>
            <person name="Peng D.H."/>
            <person name="Luo Y.B."/>
            <person name="Zou S.Q."/>
            <person name="Chen S.P."/>
            <person name="Lan S."/>
            <person name="Tsai W.C."/>
            <person name="Van de Peer Y."/>
            <person name="Liu Z.J."/>
        </authorList>
    </citation>
    <scope>NUCLEOTIDE SEQUENCE [LARGE SCALE GENOMIC DNA]</scope>
    <source>
        <strain evidence="9">Lor287</strain>
    </source>
</reference>
<dbReference type="EMBL" id="JBBWWQ010000005">
    <property type="protein sequence ID" value="KAK8946408.1"/>
    <property type="molecule type" value="Genomic_DNA"/>
</dbReference>
<evidence type="ECO:0000313" key="10">
    <source>
        <dbReference type="Proteomes" id="UP001418222"/>
    </source>
</evidence>
<evidence type="ECO:0000256" key="6">
    <source>
        <dbReference type="ARBA" id="ARBA00023277"/>
    </source>
</evidence>
<evidence type="ECO:0000256" key="1">
    <source>
        <dbReference type="ARBA" id="ARBA00005765"/>
    </source>
</evidence>
<dbReference type="InterPro" id="IPR001998">
    <property type="entry name" value="Xylose_isomerase"/>
</dbReference>
<dbReference type="SUPFAM" id="SSF51658">
    <property type="entry name" value="Xylose isomerase-like"/>
    <property type="match status" value="1"/>
</dbReference>
<evidence type="ECO:0000313" key="9">
    <source>
        <dbReference type="EMBL" id="KAK8946408.1"/>
    </source>
</evidence>
<dbReference type="AlphaFoldDB" id="A0AAP0BNZ6"/>
<sequence length="205" mass="23400">MSPHQMPFWAIVLVSFLVCDSSCWTHMPGSPGRPLWGPVHRSLKPPFLSSVLKSPIASPQTCPANINTNCGDSSSDEWEGEFFPGISKIKYEDWLRFSVAFWHTFRGTGADPFGVPTKSWPWEDGTNSVAMAKRRMRANFEFINKLGVERWCFHDRDIAPDGKTLTVCDFHHAYVMYLCYGFRPVKRELLPLPSMAIFVMSYNEI</sequence>
<keyword evidence="10" id="KW-1185">Reference proteome</keyword>
<dbReference type="PROSITE" id="PS51415">
    <property type="entry name" value="XYLOSE_ISOMERASE"/>
    <property type="match status" value="1"/>
</dbReference>
<dbReference type="Gene3D" id="3.20.20.150">
    <property type="entry name" value="Divalent-metal-dependent TIM barrel enzymes"/>
    <property type="match status" value="1"/>
</dbReference>
<dbReference type="GO" id="GO:0046872">
    <property type="term" value="F:metal ion binding"/>
    <property type="evidence" value="ECO:0007669"/>
    <property type="project" value="UniProtKB-KW"/>
</dbReference>